<proteinExistence type="predicted"/>
<dbReference type="Proteomes" id="UP000315908">
    <property type="component" value="Unassembled WGS sequence"/>
</dbReference>
<organism evidence="1 2">
    <name type="scientific">Sphingobacterium siyangense</name>
    <dbReference type="NCBI Taxonomy" id="459529"/>
    <lineage>
        <taxon>Bacteria</taxon>
        <taxon>Pseudomonadati</taxon>
        <taxon>Bacteroidota</taxon>
        <taxon>Sphingobacteriia</taxon>
        <taxon>Sphingobacteriales</taxon>
        <taxon>Sphingobacteriaceae</taxon>
        <taxon>Sphingobacterium</taxon>
    </lineage>
</organism>
<dbReference type="EMBL" id="VLKR01000052">
    <property type="protein sequence ID" value="TWI14002.1"/>
    <property type="molecule type" value="Genomic_DNA"/>
</dbReference>
<evidence type="ECO:0000313" key="2">
    <source>
        <dbReference type="Proteomes" id="UP000315908"/>
    </source>
</evidence>
<evidence type="ECO:0000313" key="1">
    <source>
        <dbReference type="EMBL" id="TWI14002.1"/>
    </source>
</evidence>
<sequence>MLRITLSILFFISGWYNCHAQLKEPEFVGEALMLIGQDS</sequence>
<name>A0A562M2F0_9SPHI</name>
<dbReference type="AlphaFoldDB" id="A0A562M2F0"/>
<comment type="caution">
    <text evidence="1">The sequence shown here is derived from an EMBL/GenBank/DDBJ whole genome shotgun (WGS) entry which is preliminary data.</text>
</comment>
<gene>
    <name evidence="1" type="ORF">IQ31_05377</name>
</gene>
<accession>A0A562M2F0</accession>
<protein>
    <submittedName>
        <fullName evidence="1">Uncharacterized protein</fullName>
    </submittedName>
</protein>
<reference evidence="1 2" key="1">
    <citation type="journal article" date="2015" name="Stand. Genomic Sci.">
        <title>Genomic Encyclopedia of Bacterial and Archaeal Type Strains, Phase III: the genomes of soil and plant-associated and newly described type strains.</title>
        <authorList>
            <person name="Whitman W.B."/>
            <person name="Woyke T."/>
            <person name="Klenk H.P."/>
            <person name="Zhou Y."/>
            <person name="Lilburn T.G."/>
            <person name="Beck B.J."/>
            <person name="De Vos P."/>
            <person name="Vandamme P."/>
            <person name="Eisen J.A."/>
            <person name="Garrity G."/>
            <person name="Hugenholtz P."/>
            <person name="Kyrpides N.C."/>
        </authorList>
    </citation>
    <scope>NUCLEOTIDE SEQUENCE [LARGE SCALE GENOMIC DNA]</scope>
    <source>
        <strain evidence="1 2">CGMCC 1.6855</strain>
    </source>
</reference>